<evidence type="ECO:0000313" key="12">
    <source>
        <dbReference type="Proteomes" id="UP000663870"/>
    </source>
</evidence>
<evidence type="ECO:0000256" key="6">
    <source>
        <dbReference type="PIRNR" id="PIRNR000239"/>
    </source>
</evidence>
<dbReference type="SUPFAM" id="SSF52833">
    <property type="entry name" value="Thioredoxin-like"/>
    <property type="match status" value="1"/>
</dbReference>
<dbReference type="GO" id="GO:0051920">
    <property type="term" value="F:peroxiredoxin activity"/>
    <property type="evidence" value="ECO:0007669"/>
    <property type="project" value="InterPro"/>
</dbReference>
<dbReference type="InterPro" id="IPR045020">
    <property type="entry name" value="PRX_1cys"/>
</dbReference>
<dbReference type="EMBL" id="CAJNOL010000741">
    <property type="protein sequence ID" value="CAF1184112.1"/>
    <property type="molecule type" value="Genomic_DNA"/>
</dbReference>
<dbReference type="Pfam" id="PF10417">
    <property type="entry name" value="1-cysPrx_C"/>
    <property type="match status" value="1"/>
</dbReference>
<dbReference type="AlphaFoldDB" id="A0A814IT02"/>
<dbReference type="FunFam" id="3.30.1020.10:FF:000001">
    <property type="entry name" value="1-Cys peroxiredoxin"/>
    <property type="match status" value="1"/>
</dbReference>
<reference evidence="9" key="1">
    <citation type="submission" date="2021-02" db="EMBL/GenBank/DDBJ databases">
        <authorList>
            <person name="Nowell W R."/>
        </authorList>
    </citation>
    <scope>NUCLEOTIDE SEQUENCE</scope>
</reference>
<evidence type="ECO:0000313" key="9">
    <source>
        <dbReference type="EMBL" id="CAF1028095.1"/>
    </source>
</evidence>
<dbReference type="InterPro" id="IPR000866">
    <property type="entry name" value="AhpC/TSA"/>
</dbReference>
<evidence type="ECO:0000259" key="8">
    <source>
        <dbReference type="PROSITE" id="PS51352"/>
    </source>
</evidence>
<dbReference type="GO" id="GO:0045454">
    <property type="term" value="P:cell redox homeostasis"/>
    <property type="evidence" value="ECO:0007669"/>
    <property type="project" value="TreeGrafter"/>
</dbReference>
<accession>A0A814IT02</accession>
<keyword evidence="4 6" id="KW-0676">Redox-active center</keyword>
<dbReference type="InterPro" id="IPR013766">
    <property type="entry name" value="Thioredoxin_domain"/>
</dbReference>
<keyword evidence="12" id="KW-1185">Reference proteome</keyword>
<dbReference type="FunFam" id="3.40.30.10:FF:000011">
    <property type="entry name" value="Peroxiredoxin PRX1"/>
    <property type="match status" value="1"/>
</dbReference>
<dbReference type="InterPro" id="IPR036249">
    <property type="entry name" value="Thioredoxin-like_sf"/>
</dbReference>
<keyword evidence="3 6" id="KW-0560">Oxidoreductase</keyword>
<proteinExistence type="inferred from homology"/>
<name>A0A814IT02_9BILA</name>
<sequence length="233" mass="25887">MSLKLGDEFPNFNLKTTVGEFQLHQWLGDKWGILFSHPADYTPVCTTELSRAAKLAPEFAKRNTKLIGLSCDVVENHHGWIKDIQAFGGPNVECSGSICKLVLPAEFPFPIIDDSDRKLAKHLGMIDPDEFDTKGLPLTARAVFIIGPDKKLKASLLYPATTGRNFDELLRLLDSLQLATRLPIATPADWKVGDKVMVPPNVKDEDVKKYFPQGVQIKNDLPSGKGYIRMAQV</sequence>
<evidence type="ECO:0000256" key="4">
    <source>
        <dbReference type="ARBA" id="ARBA00023284"/>
    </source>
</evidence>
<comment type="function">
    <text evidence="6">Thiol-specific peroxidase that catalyzes the reduction of hydrogen peroxide and organic hydroperoxides to water and alcohols, respectively.</text>
</comment>
<comment type="similarity">
    <text evidence="5">Belongs to the peroxiredoxin family. Prx6 subfamily.</text>
</comment>
<gene>
    <name evidence="10" type="ORF">JXQ802_LOCUS23513</name>
    <name evidence="9" type="ORF">PYM288_LOCUS15985</name>
</gene>
<evidence type="ECO:0000256" key="2">
    <source>
        <dbReference type="ARBA" id="ARBA00022862"/>
    </source>
</evidence>
<comment type="caution">
    <text evidence="9">The sequence shown here is derived from an EMBL/GenBank/DDBJ whole genome shotgun (WGS) entry which is preliminary data.</text>
</comment>
<dbReference type="PROSITE" id="PS51352">
    <property type="entry name" value="THIOREDOXIN_2"/>
    <property type="match status" value="1"/>
</dbReference>
<keyword evidence="2 6" id="KW-0049">Antioxidant</keyword>
<dbReference type="GO" id="GO:0005739">
    <property type="term" value="C:mitochondrion"/>
    <property type="evidence" value="ECO:0007669"/>
    <property type="project" value="TreeGrafter"/>
</dbReference>
<evidence type="ECO:0000256" key="3">
    <source>
        <dbReference type="ARBA" id="ARBA00023002"/>
    </source>
</evidence>
<dbReference type="Proteomes" id="UP000663870">
    <property type="component" value="Unassembled WGS sequence"/>
</dbReference>
<feature type="active site" description="Cysteine sulfenic acid (-SOH) intermediate; for peroxidase activity" evidence="7">
    <location>
        <position position="45"/>
    </location>
</feature>
<dbReference type="Gene3D" id="3.30.1020.10">
    <property type="entry name" value="Antioxidant, Horf6, Chain A, domain2"/>
    <property type="match status" value="1"/>
</dbReference>
<evidence type="ECO:0000313" key="10">
    <source>
        <dbReference type="EMBL" id="CAF1184112.1"/>
    </source>
</evidence>
<dbReference type="Pfam" id="PF00578">
    <property type="entry name" value="AhpC-TSA"/>
    <property type="match status" value="1"/>
</dbReference>
<evidence type="ECO:0000313" key="11">
    <source>
        <dbReference type="Proteomes" id="UP000663854"/>
    </source>
</evidence>
<keyword evidence="1 6" id="KW-0575">Peroxidase</keyword>
<dbReference type="InterPro" id="IPR019479">
    <property type="entry name" value="Peroxiredoxin_C"/>
</dbReference>
<organism evidence="9 11">
    <name type="scientific">Rotaria sordida</name>
    <dbReference type="NCBI Taxonomy" id="392033"/>
    <lineage>
        <taxon>Eukaryota</taxon>
        <taxon>Metazoa</taxon>
        <taxon>Spiralia</taxon>
        <taxon>Gnathifera</taxon>
        <taxon>Rotifera</taxon>
        <taxon>Eurotatoria</taxon>
        <taxon>Bdelloidea</taxon>
        <taxon>Philodinida</taxon>
        <taxon>Philodinidae</taxon>
        <taxon>Rotaria</taxon>
    </lineage>
</organism>
<dbReference type="CDD" id="cd03016">
    <property type="entry name" value="PRX_1cys"/>
    <property type="match status" value="1"/>
</dbReference>
<dbReference type="EMBL" id="CAJNOH010000399">
    <property type="protein sequence ID" value="CAF1028095.1"/>
    <property type="molecule type" value="Genomic_DNA"/>
</dbReference>
<dbReference type="PANTHER" id="PTHR43503:SF4">
    <property type="entry name" value="PEROXIREDOXIN-6"/>
    <property type="match status" value="1"/>
</dbReference>
<dbReference type="PIRSF" id="PIRSF000239">
    <property type="entry name" value="AHPC"/>
    <property type="match status" value="1"/>
</dbReference>
<protein>
    <recommendedName>
        <fullName evidence="8">Thioredoxin domain-containing protein</fullName>
    </recommendedName>
</protein>
<dbReference type="PANTHER" id="PTHR43503">
    <property type="entry name" value="MCG48959-RELATED"/>
    <property type="match status" value="1"/>
</dbReference>
<evidence type="ECO:0000256" key="1">
    <source>
        <dbReference type="ARBA" id="ARBA00022559"/>
    </source>
</evidence>
<dbReference type="GO" id="GO:0005829">
    <property type="term" value="C:cytosol"/>
    <property type="evidence" value="ECO:0007669"/>
    <property type="project" value="TreeGrafter"/>
</dbReference>
<feature type="domain" description="Thioredoxin" evidence="8">
    <location>
        <begin position="3"/>
        <end position="178"/>
    </location>
</feature>
<evidence type="ECO:0000256" key="7">
    <source>
        <dbReference type="PIRSR" id="PIRSR000239-1"/>
    </source>
</evidence>
<evidence type="ECO:0000256" key="5">
    <source>
        <dbReference type="ARBA" id="ARBA00025719"/>
    </source>
</evidence>
<dbReference type="InterPro" id="IPR024706">
    <property type="entry name" value="Peroxiredoxin_AhpC-typ"/>
</dbReference>
<dbReference type="Proteomes" id="UP000663854">
    <property type="component" value="Unassembled WGS sequence"/>
</dbReference>
<dbReference type="Gene3D" id="3.40.30.10">
    <property type="entry name" value="Glutaredoxin"/>
    <property type="match status" value="1"/>
</dbReference>